<dbReference type="PROSITE" id="PS01124">
    <property type="entry name" value="HTH_ARAC_FAMILY_2"/>
    <property type="match status" value="1"/>
</dbReference>
<dbReference type="Proteomes" id="UP000619534">
    <property type="component" value="Unassembled WGS sequence"/>
</dbReference>
<dbReference type="PANTHER" id="PTHR43280">
    <property type="entry name" value="ARAC-FAMILY TRANSCRIPTIONAL REGULATOR"/>
    <property type="match status" value="1"/>
</dbReference>
<evidence type="ECO:0000259" key="4">
    <source>
        <dbReference type="PROSITE" id="PS01124"/>
    </source>
</evidence>
<keyword evidence="6" id="KW-1185">Reference proteome</keyword>
<dbReference type="EMBL" id="BMCJ01000001">
    <property type="protein sequence ID" value="GGC78717.1"/>
    <property type="molecule type" value="Genomic_DNA"/>
</dbReference>
<dbReference type="SMART" id="SM00342">
    <property type="entry name" value="HTH_ARAC"/>
    <property type="match status" value="1"/>
</dbReference>
<keyword evidence="2" id="KW-0238">DNA-binding</keyword>
<dbReference type="SUPFAM" id="SSF46689">
    <property type="entry name" value="Homeodomain-like"/>
    <property type="match status" value="2"/>
</dbReference>
<dbReference type="PANTHER" id="PTHR43280:SF2">
    <property type="entry name" value="HTH-TYPE TRANSCRIPTIONAL REGULATOR EXSA"/>
    <property type="match status" value="1"/>
</dbReference>
<evidence type="ECO:0000256" key="2">
    <source>
        <dbReference type="ARBA" id="ARBA00023125"/>
    </source>
</evidence>
<dbReference type="InterPro" id="IPR018060">
    <property type="entry name" value="HTH_AraC"/>
</dbReference>
<keyword evidence="3" id="KW-0804">Transcription</keyword>
<dbReference type="Pfam" id="PF12833">
    <property type="entry name" value="HTH_18"/>
    <property type="match status" value="1"/>
</dbReference>
<comment type="caution">
    <text evidence="5">The sequence shown here is derived from an EMBL/GenBank/DDBJ whole genome shotgun (WGS) entry which is preliminary data.</text>
</comment>
<dbReference type="Gene3D" id="1.10.10.60">
    <property type="entry name" value="Homeodomain-like"/>
    <property type="match status" value="2"/>
</dbReference>
<dbReference type="InterPro" id="IPR009057">
    <property type="entry name" value="Homeodomain-like_sf"/>
</dbReference>
<protein>
    <recommendedName>
        <fullName evidence="4">HTH araC/xylS-type domain-containing protein</fullName>
    </recommendedName>
</protein>
<keyword evidence="1" id="KW-0805">Transcription regulation</keyword>
<evidence type="ECO:0000256" key="1">
    <source>
        <dbReference type="ARBA" id="ARBA00023015"/>
    </source>
</evidence>
<evidence type="ECO:0000313" key="6">
    <source>
        <dbReference type="Proteomes" id="UP000619534"/>
    </source>
</evidence>
<dbReference type="RefSeq" id="WP_229717808.1">
    <property type="nucleotide sequence ID" value="NZ_BMCJ01000001.1"/>
</dbReference>
<gene>
    <name evidence="5" type="ORF">GCM10007216_06520</name>
</gene>
<evidence type="ECO:0000256" key="3">
    <source>
        <dbReference type="ARBA" id="ARBA00023163"/>
    </source>
</evidence>
<organism evidence="5 6">
    <name type="scientific">Thalassobacillus devorans</name>
    <dbReference type="NCBI Taxonomy" id="279813"/>
    <lineage>
        <taxon>Bacteria</taxon>
        <taxon>Bacillati</taxon>
        <taxon>Bacillota</taxon>
        <taxon>Bacilli</taxon>
        <taxon>Bacillales</taxon>
        <taxon>Bacillaceae</taxon>
        <taxon>Thalassobacillus</taxon>
    </lineage>
</organism>
<sequence>MKLTEEGGAMKKKYPEIDQVIEYITTHLYDSISLTDLAAQAGYSRYHFNRIFKQRVGVPPLYYLSALRLQKAKDLLIETDFPVREIGMEIGQQSLGTFTTRFSERVGMTPAHFRNSIQQADEHFRSLKNLSDWRDPRTNIDYPYTVHGTLKTEVPFEGVTLIGLFPKPIPEGLPAYGTLVSSIGDFRVSGVKPGVYYLMATSVSWKMPVHDFLLPHRTLRIRAKSPIIVETYKEIPHQTVTLRPPLKDDPPILISLPLLMNNFLDRLHQHSNL</sequence>
<accession>A0ABQ1NJN2</accession>
<evidence type="ECO:0000313" key="5">
    <source>
        <dbReference type="EMBL" id="GGC78717.1"/>
    </source>
</evidence>
<proteinExistence type="predicted"/>
<reference evidence="6" key="1">
    <citation type="journal article" date="2019" name="Int. J. Syst. Evol. Microbiol.">
        <title>The Global Catalogue of Microorganisms (GCM) 10K type strain sequencing project: providing services to taxonomists for standard genome sequencing and annotation.</title>
        <authorList>
            <consortium name="The Broad Institute Genomics Platform"/>
            <consortium name="The Broad Institute Genome Sequencing Center for Infectious Disease"/>
            <person name="Wu L."/>
            <person name="Ma J."/>
        </authorList>
    </citation>
    <scope>NUCLEOTIDE SEQUENCE [LARGE SCALE GENOMIC DNA]</scope>
    <source>
        <strain evidence="6">CCM 7282</strain>
    </source>
</reference>
<feature type="domain" description="HTH araC/xylS-type" evidence="4">
    <location>
        <begin position="18"/>
        <end position="116"/>
    </location>
</feature>
<name>A0ABQ1NJN2_9BACI</name>